<keyword evidence="2" id="KW-1134">Transmembrane beta strand</keyword>
<dbReference type="OrthoDB" id="9770517at2"/>
<dbReference type="AlphaFoldDB" id="A0A1W2DVC4"/>
<evidence type="ECO:0000313" key="3">
    <source>
        <dbReference type="EMBL" id="SMD01032.1"/>
    </source>
</evidence>
<dbReference type="Gene3D" id="2.20.200.10">
    <property type="entry name" value="Outer membrane efflux proteins (OEP)"/>
    <property type="match status" value="1"/>
</dbReference>
<dbReference type="GO" id="GO:0015562">
    <property type="term" value="F:efflux transmembrane transporter activity"/>
    <property type="evidence" value="ECO:0007669"/>
    <property type="project" value="InterPro"/>
</dbReference>
<dbReference type="NCBIfam" id="TIGR01845">
    <property type="entry name" value="outer_NodT"/>
    <property type="match status" value="1"/>
</dbReference>
<keyword evidence="2 3" id="KW-0449">Lipoprotein</keyword>
<protein>
    <submittedName>
        <fullName evidence="3">Efflux transporter, outer membrane factor (OMF) lipoprotein, NodT family</fullName>
    </submittedName>
</protein>
<evidence type="ECO:0000313" key="4">
    <source>
        <dbReference type="Proteomes" id="UP000192756"/>
    </source>
</evidence>
<comment type="subcellular location">
    <subcellularLocation>
        <location evidence="2">Cell membrane</location>
        <topology evidence="2">Lipid-anchor</topology>
    </subcellularLocation>
</comment>
<evidence type="ECO:0000256" key="2">
    <source>
        <dbReference type="RuleBase" id="RU362097"/>
    </source>
</evidence>
<sequence length="460" mass="50391">MKRYIGIMLVLVGFASCRISKPYQRPEFDTSKLYRDAEGTDTSSMASVHWKTLFADTILTGLIAEGLNQNIDMKIALQRINAAGANFRQSKAAFLPDLNGTASVTQSKLSFPQGFGIISSSTQYDMGLRATWEADIWGKLKSAKKAALATLLQSEAARRAVQTQLIADIAGRYFTLLALDQQLLVLEQTVNNRKTDVRTMKALKAANVVTGAAEVQSEASQYAAEVAIPRLQKQIRETENSLNVLLARPSSAVRRSSLNEQRLLTDLKAGVPVQLLQNRPDVKQAEYAFMAAFEATNVARKLFYPSITLTANGGFTSFSLKDWLTPDGLFGNIAAGIAQPIFNKGANKARLATAQAAQQEAALNFQQSLLKAGEEVSNALFAYQTAERQQEIRVRQLAALGKSVDFTKKLLRYSSATNYTDVLTSEQNLLAAQMEDIDDKLQQWQAVIALYRSLGGGGEK</sequence>
<dbReference type="PROSITE" id="PS51257">
    <property type="entry name" value="PROKAR_LIPOPROTEIN"/>
    <property type="match status" value="1"/>
</dbReference>
<dbReference type="InterPro" id="IPR003423">
    <property type="entry name" value="OMP_efflux"/>
</dbReference>
<dbReference type="InterPro" id="IPR010131">
    <property type="entry name" value="MdtP/NodT-like"/>
</dbReference>
<evidence type="ECO:0000256" key="1">
    <source>
        <dbReference type="ARBA" id="ARBA00007613"/>
    </source>
</evidence>
<dbReference type="PANTHER" id="PTHR30203:SF33">
    <property type="entry name" value="BLR4455 PROTEIN"/>
    <property type="match status" value="1"/>
</dbReference>
<dbReference type="Gene3D" id="1.20.1600.10">
    <property type="entry name" value="Outer membrane efflux proteins (OEP)"/>
    <property type="match status" value="1"/>
</dbReference>
<gene>
    <name evidence="3" type="ORF">SAMN04488524_4086</name>
</gene>
<keyword evidence="2" id="KW-0564">Palmitate</keyword>
<dbReference type="RefSeq" id="WP_084240867.1">
    <property type="nucleotide sequence ID" value="NZ_FWXT01000004.1"/>
</dbReference>
<keyword evidence="4" id="KW-1185">Reference proteome</keyword>
<dbReference type="GO" id="GO:0005886">
    <property type="term" value="C:plasma membrane"/>
    <property type="evidence" value="ECO:0007669"/>
    <property type="project" value="UniProtKB-SubCell"/>
</dbReference>
<organism evidence="3 4">
    <name type="scientific">Pedobacter africanus</name>
    <dbReference type="NCBI Taxonomy" id="151894"/>
    <lineage>
        <taxon>Bacteria</taxon>
        <taxon>Pseudomonadati</taxon>
        <taxon>Bacteroidota</taxon>
        <taxon>Sphingobacteriia</taxon>
        <taxon>Sphingobacteriales</taxon>
        <taxon>Sphingobacteriaceae</taxon>
        <taxon>Pedobacter</taxon>
    </lineage>
</organism>
<dbReference type="STRING" id="151894.SAMN04488524_4086"/>
<accession>A0A1W2DVC4</accession>
<proteinExistence type="inferred from homology"/>
<dbReference type="Proteomes" id="UP000192756">
    <property type="component" value="Unassembled WGS sequence"/>
</dbReference>
<dbReference type="EMBL" id="FWXT01000004">
    <property type="protein sequence ID" value="SMD01032.1"/>
    <property type="molecule type" value="Genomic_DNA"/>
</dbReference>
<dbReference type="PANTHER" id="PTHR30203">
    <property type="entry name" value="OUTER MEMBRANE CATION EFFLUX PROTEIN"/>
    <property type="match status" value="1"/>
</dbReference>
<name>A0A1W2DVC4_9SPHI</name>
<reference evidence="4" key="1">
    <citation type="submission" date="2017-04" db="EMBL/GenBank/DDBJ databases">
        <authorList>
            <person name="Varghese N."/>
            <person name="Submissions S."/>
        </authorList>
    </citation>
    <scope>NUCLEOTIDE SEQUENCE [LARGE SCALE GENOMIC DNA]</scope>
    <source>
        <strain evidence="4">DSM 12126</strain>
    </source>
</reference>
<keyword evidence="2" id="KW-0812">Transmembrane</keyword>
<keyword evidence="2" id="KW-0472">Membrane</keyword>
<comment type="similarity">
    <text evidence="1 2">Belongs to the outer membrane factor (OMF) (TC 1.B.17) family.</text>
</comment>
<dbReference type="Pfam" id="PF02321">
    <property type="entry name" value="OEP"/>
    <property type="match status" value="2"/>
</dbReference>
<dbReference type="SUPFAM" id="SSF56954">
    <property type="entry name" value="Outer membrane efflux proteins (OEP)"/>
    <property type="match status" value="1"/>
</dbReference>